<dbReference type="PANTHER" id="PTHR14097">
    <property type="entry name" value="OXIDOREDUCTASE HTATIP2"/>
    <property type="match status" value="1"/>
</dbReference>
<feature type="domain" description="NAD(P)-binding" evidence="1">
    <location>
        <begin position="9"/>
        <end position="126"/>
    </location>
</feature>
<dbReference type="RefSeq" id="WP_187254704.1">
    <property type="nucleotide sequence ID" value="NZ_JBHULF010000006.1"/>
</dbReference>
<dbReference type="InterPro" id="IPR016040">
    <property type="entry name" value="NAD(P)-bd_dom"/>
</dbReference>
<organism evidence="2 3">
    <name type="scientific">Flavihumibacter stibioxidans</name>
    <dbReference type="NCBI Taxonomy" id="1834163"/>
    <lineage>
        <taxon>Bacteria</taxon>
        <taxon>Pseudomonadati</taxon>
        <taxon>Bacteroidota</taxon>
        <taxon>Chitinophagia</taxon>
        <taxon>Chitinophagales</taxon>
        <taxon>Chitinophagaceae</taxon>
        <taxon>Flavihumibacter</taxon>
    </lineage>
</organism>
<sequence>MGRKATLLGASGLIGSHLLDLLLADPYYDEVTILVRRNMGRTHPKLTEIIIDFENSQAYEPGIAGAETVFCAIGTTMKKVSGDHDAYRQVDFNIPVTAAKAAAGLGVFNFVLVSSVGADAANNNNFYLKLKGVVEETISKENIPQIHIFRPSLLIGHRNEKRTGEGFAQMMAPIFSGLMVGKWRVYKPIRAALVAKAMLSAAKLQNRGIFIHTYDDILKFTKDQYPE</sequence>
<evidence type="ECO:0000313" key="2">
    <source>
        <dbReference type="EMBL" id="MBC6489338.1"/>
    </source>
</evidence>
<dbReference type="InterPro" id="IPR036291">
    <property type="entry name" value="NAD(P)-bd_dom_sf"/>
</dbReference>
<dbReference type="Pfam" id="PF13460">
    <property type="entry name" value="NAD_binding_10"/>
    <property type="match status" value="1"/>
</dbReference>
<accession>A0ABR7M3Y6</accession>
<dbReference type="SUPFAM" id="SSF51735">
    <property type="entry name" value="NAD(P)-binding Rossmann-fold domains"/>
    <property type="match status" value="1"/>
</dbReference>
<evidence type="ECO:0000313" key="3">
    <source>
        <dbReference type="Proteomes" id="UP000765802"/>
    </source>
</evidence>
<keyword evidence="3" id="KW-1185">Reference proteome</keyword>
<gene>
    <name evidence="2" type="ORF">BC349_00025</name>
</gene>
<evidence type="ECO:0000259" key="1">
    <source>
        <dbReference type="Pfam" id="PF13460"/>
    </source>
</evidence>
<dbReference type="EMBL" id="MBUA01000001">
    <property type="protein sequence ID" value="MBC6489338.1"/>
    <property type="molecule type" value="Genomic_DNA"/>
</dbReference>
<proteinExistence type="predicted"/>
<reference evidence="2 3" key="1">
    <citation type="submission" date="2016-07" db="EMBL/GenBank/DDBJ databases">
        <title>Genome analysis of Flavihumibacter stibioxidans YS-17.</title>
        <authorList>
            <person name="Shi K."/>
            <person name="Han Y."/>
            <person name="Wang G."/>
        </authorList>
    </citation>
    <scope>NUCLEOTIDE SEQUENCE [LARGE SCALE GENOMIC DNA]</scope>
    <source>
        <strain evidence="2 3">YS-17</strain>
    </source>
</reference>
<dbReference type="PANTHER" id="PTHR14097:SF7">
    <property type="entry name" value="OXIDOREDUCTASE HTATIP2"/>
    <property type="match status" value="1"/>
</dbReference>
<comment type="caution">
    <text evidence="2">The sequence shown here is derived from an EMBL/GenBank/DDBJ whole genome shotgun (WGS) entry which is preliminary data.</text>
</comment>
<dbReference type="Gene3D" id="3.40.50.720">
    <property type="entry name" value="NAD(P)-binding Rossmann-like Domain"/>
    <property type="match status" value="1"/>
</dbReference>
<protein>
    <recommendedName>
        <fullName evidence="1">NAD(P)-binding domain-containing protein</fullName>
    </recommendedName>
</protein>
<name>A0ABR7M3Y6_9BACT</name>
<dbReference type="Proteomes" id="UP000765802">
    <property type="component" value="Unassembled WGS sequence"/>
</dbReference>